<keyword evidence="2" id="KW-1185">Reference proteome</keyword>
<reference evidence="1 2" key="1">
    <citation type="journal article" date="2022" name="New Phytol.">
        <title>Ecological generalism drives hyperdiversity of secondary metabolite gene clusters in xylarialean endophytes.</title>
        <authorList>
            <person name="Franco M.E.E."/>
            <person name="Wisecaver J.H."/>
            <person name="Arnold A.E."/>
            <person name="Ju Y.M."/>
            <person name="Slot J.C."/>
            <person name="Ahrendt S."/>
            <person name="Moore L.P."/>
            <person name="Eastman K.E."/>
            <person name="Scott K."/>
            <person name="Konkel Z."/>
            <person name="Mondo S.J."/>
            <person name="Kuo A."/>
            <person name="Hayes R.D."/>
            <person name="Haridas S."/>
            <person name="Andreopoulos B."/>
            <person name="Riley R."/>
            <person name="LaButti K."/>
            <person name="Pangilinan J."/>
            <person name="Lipzen A."/>
            <person name="Amirebrahimi M."/>
            <person name="Yan J."/>
            <person name="Adam C."/>
            <person name="Keymanesh K."/>
            <person name="Ng V."/>
            <person name="Louie K."/>
            <person name="Northen T."/>
            <person name="Drula E."/>
            <person name="Henrissat B."/>
            <person name="Hsieh H.M."/>
            <person name="Youens-Clark K."/>
            <person name="Lutzoni F."/>
            <person name="Miadlikowska J."/>
            <person name="Eastwood D.C."/>
            <person name="Hamelin R.C."/>
            <person name="Grigoriev I.V."/>
            <person name="U'Ren J.M."/>
        </authorList>
    </citation>
    <scope>NUCLEOTIDE SEQUENCE [LARGE SCALE GENOMIC DNA]</scope>
    <source>
        <strain evidence="1 2">CBS 119005</strain>
    </source>
</reference>
<name>A0ACB9YV75_9PEZI</name>
<gene>
    <name evidence="1" type="ORF">F4820DRAFT_428889</name>
</gene>
<dbReference type="Proteomes" id="UP001497700">
    <property type="component" value="Unassembled WGS sequence"/>
</dbReference>
<organism evidence="1 2">
    <name type="scientific">Hypoxylon rubiginosum</name>
    <dbReference type="NCBI Taxonomy" id="110542"/>
    <lineage>
        <taxon>Eukaryota</taxon>
        <taxon>Fungi</taxon>
        <taxon>Dikarya</taxon>
        <taxon>Ascomycota</taxon>
        <taxon>Pezizomycotina</taxon>
        <taxon>Sordariomycetes</taxon>
        <taxon>Xylariomycetidae</taxon>
        <taxon>Xylariales</taxon>
        <taxon>Hypoxylaceae</taxon>
        <taxon>Hypoxylon</taxon>
    </lineage>
</organism>
<evidence type="ECO:0000313" key="1">
    <source>
        <dbReference type="EMBL" id="KAI4862889.1"/>
    </source>
</evidence>
<dbReference type="EMBL" id="MU393516">
    <property type="protein sequence ID" value="KAI4862889.1"/>
    <property type="molecule type" value="Genomic_DNA"/>
</dbReference>
<evidence type="ECO:0000313" key="2">
    <source>
        <dbReference type="Proteomes" id="UP001497700"/>
    </source>
</evidence>
<accession>A0ACB9YV75</accession>
<comment type="caution">
    <text evidence="1">The sequence shown here is derived from an EMBL/GenBank/DDBJ whole genome shotgun (WGS) entry which is preliminary data.</text>
</comment>
<proteinExistence type="predicted"/>
<protein>
    <submittedName>
        <fullName evidence="1">Uncharacterized protein</fullName>
    </submittedName>
</protein>
<sequence>MPTLSFSRVSQLLASMSSSNSGENLTEEARPQPTATSPGPKIKTEHDGPIEGDPAIANSSPDYATFPNLRQAATIESVEALDSYKAIGFGILDDLKVKLERMKSSRKAIDHAKAISNLKEQAQSRKTILGVVGSTGQGKSSLINALLGERKLVPTNCVRACTAVITEISWNNSDDPDQQYIAEIEFISRDEWRDELETLFRDLKASRDQTPGNHIDGDADVKVALAKVKTVYPKIANMDDLAQTNAKSLLGESTVNEYLGTTKTIHGSEATAFHKDVAHYIDSLQKGAVSEDVEDGDTGGKQDQMQLWPLIKVVRIYTKADALSTGAVIVDLPGVEDSNAARAAIAAKYIEKCNAIWVVAAINRAVNDKTAQKLLGQSFKQQLNYDGSYSRVTFVCTKTDDITMIEAAESLGLNRELNDFYDKEAAVRDWANEGTQQLENDQSRSKSLYSYLGELDRQLSQWEKLEARQRGGHTVTASQLSSKKRKASAHASRTSKRARNGGSTSSGDSLQYTSAGEFWDGLESGLPIFPENEPLSEEQIRSAIGSLRTKKNTALEEGERLNEKIENAAETGEKLEEDYEKAKYHLLSSAIQKRNSYTRNNMRRDFAEGLRELDQENSLHETPDDTGVTVRDYGKISQSLEVFCVSSKAYQGLSKRLGTSSDTIEGFDNPEDTEIPQLIAHAKKLTESIRLESNKSLLNGLLQVLYSLYMWCDAHGNGLSFSEEEKRDVMNEVKESLLNLDRGLTKSLDVFVHKCKDVLTNQLFTKLDTSIAKAVSEAPKIAGGWPQLKRGDGGLPCASYKAACRRDGVYSGRAGKRDFNEDLVRPFKKGLANNWVRAFQQNIPEALGGFTRTSEQLLEGFHGVIKARMQQKASFATINTLRSQLGARALGVTHMANSFSSDIVTLQREASRKTNPAIKEGMKGIYSACAEDCGSGCFIRIQSRMQDDLESNGESLFKAATDPVKKDLISLCELLESGLRTKIADMLDGMNQDYANVIVGQEVDEQVKEGSVEILKLLKEVDKYFDHKLKDHSDNMPEDDCKPSH</sequence>